<comment type="caution">
    <text evidence="11">The sequence shown here is derived from an EMBL/GenBank/DDBJ whole genome shotgun (WGS) entry which is preliminary data.</text>
</comment>
<evidence type="ECO:0000256" key="5">
    <source>
        <dbReference type="ARBA" id="ARBA00022692"/>
    </source>
</evidence>
<dbReference type="Gene3D" id="1.10.3720.10">
    <property type="entry name" value="MetI-like"/>
    <property type="match status" value="1"/>
</dbReference>
<dbReference type="CDD" id="cd06261">
    <property type="entry name" value="TM_PBP2"/>
    <property type="match status" value="1"/>
</dbReference>
<comment type="subcellular location">
    <subcellularLocation>
        <location evidence="1 9">Cell membrane</location>
        <topology evidence="1 9">Multi-pass membrane protein</topology>
    </subcellularLocation>
</comment>
<feature type="transmembrane region" description="Helical" evidence="9">
    <location>
        <begin position="112"/>
        <end position="130"/>
    </location>
</feature>
<keyword evidence="8 9" id="KW-0472">Membrane</keyword>
<evidence type="ECO:0000256" key="1">
    <source>
        <dbReference type="ARBA" id="ARBA00004651"/>
    </source>
</evidence>
<evidence type="ECO:0000256" key="2">
    <source>
        <dbReference type="ARBA" id="ARBA00022448"/>
    </source>
</evidence>
<dbReference type="EMBL" id="JAVJGV010000426">
    <property type="protein sequence ID" value="MDR5604416.1"/>
    <property type="molecule type" value="Genomic_DNA"/>
</dbReference>
<keyword evidence="2 9" id="KW-0813">Transport</keyword>
<evidence type="ECO:0000256" key="4">
    <source>
        <dbReference type="ARBA" id="ARBA00022596"/>
    </source>
</evidence>
<dbReference type="PANTHER" id="PTHR43386:SF1">
    <property type="entry name" value="D,D-DIPEPTIDE TRANSPORT SYSTEM PERMEASE PROTEIN DDPC-RELATED"/>
    <property type="match status" value="1"/>
</dbReference>
<dbReference type="Proteomes" id="UP001255050">
    <property type="component" value="Unassembled WGS sequence"/>
</dbReference>
<protein>
    <submittedName>
        <fullName evidence="11">ABC transporter permease</fullName>
    </submittedName>
</protein>
<comment type="similarity">
    <text evidence="9">Belongs to the binding-protein-dependent transport system permease family.</text>
</comment>
<feature type="transmembrane region" description="Helical" evidence="9">
    <location>
        <begin position="72"/>
        <end position="91"/>
    </location>
</feature>
<name>A0ABU1F227_9STAP</name>
<evidence type="ECO:0000256" key="7">
    <source>
        <dbReference type="ARBA" id="ARBA00023112"/>
    </source>
</evidence>
<feature type="transmembrane region" description="Helical" evidence="9">
    <location>
        <begin position="6"/>
        <end position="24"/>
    </location>
</feature>
<dbReference type="SUPFAM" id="SSF161098">
    <property type="entry name" value="MetI-like"/>
    <property type="match status" value="1"/>
</dbReference>
<keyword evidence="6 9" id="KW-1133">Transmembrane helix</keyword>
<feature type="non-terminal residue" evidence="11">
    <location>
        <position position="1"/>
    </location>
</feature>
<evidence type="ECO:0000256" key="3">
    <source>
        <dbReference type="ARBA" id="ARBA00022475"/>
    </source>
</evidence>
<sequence>LGIGLKSIIVALIITRWAWFCRIIRTSVMQYRNLDDVKFARTIGLSHARIIMTHILPLTLADIAIISTSSMVSMILQISGFSFLGLGVKAPTAEWGMMMNEARKVMFTHPEMMVTTGIVIVIIVMAFNFLSDALQVAMDPRISSKEKMRAVKKGVMHE</sequence>
<keyword evidence="3" id="KW-1003">Cell membrane</keyword>
<keyword evidence="4" id="KW-0533">Nickel</keyword>
<keyword evidence="7" id="KW-0406">Ion transport</keyword>
<proteinExistence type="inferred from homology"/>
<evidence type="ECO:0000256" key="8">
    <source>
        <dbReference type="ARBA" id="ARBA00023136"/>
    </source>
</evidence>
<evidence type="ECO:0000256" key="6">
    <source>
        <dbReference type="ARBA" id="ARBA00022989"/>
    </source>
</evidence>
<keyword evidence="7" id="KW-0921">Nickel transport</keyword>
<dbReference type="PANTHER" id="PTHR43386">
    <property type="entry name" value="OLIGOPEPTIDE TRANSPORT SYSTEM PERMEASE PROTEIN APPC"/>
    <property type="match status" value="1"/>
</dbReference>
<dbReference type="InterPro" id="IPR035906">
    <property type="entry name" value="MetI-like_sf"/>
</dbReference>
<reference evidence="11 12" key="1">
    <citation type="submission" date="2023-08" db="EMBL/GenBank/DDBJ databases">
        <title>Whole genome sequencing of Staphylococcus coagulans NN-2474.</title>
        <authorList>
            <person name="Kropotov V.S."/>
            <person name="Boriskina E.V."/>
            <person name="Gordinskaya N.A."/>
            <person name="Shkurkina I.S."/>
            <person name="Kryazhev D.V."/>
            <person name="Alekseeva A.E."/>
            <person name="Makhova M.A."/>
        </authorList>
    </citation>
    <scope>NUCLEOTIDE SEQUENCE [LARGE SCALE GENOMIC DNA]</scope>
    <source>
        <strain evidence="11 12">NN-2474</strain>
    </source>
</reference>
<dbReference type="InterPro" id="IPR050366">
    <property type="entry name" value="BP-dependent_transpt_permease"/>
</dbReference>
<organism evidence="11 12">
    <name type="scientific">Staphylococcus coagulans</name>
    <dbReference type="NCBI Taxonomy" id="74706"/>
    <lineage>
        <taxon>Bacteria</taxon>
        <taxon>Bacillati</taxon>
        <taxon>Bacillota</taxon>
        <taxon>Bacilli</taxon>
        <taxon>Bacillales</taxon>
        <taxon>Staphylococcaceae</taxon>
        <taxon>Staphylococcus</taxon>
    </lineage>
</organism>
<evidence type="ECO:0000256" key="9">
    <source>
        <dbReference type="RuleBase" id="RU363032"/>
    </source>
</evidence>
<evidence type="ECO:0000313" key="12">
    <source>
        <dbReference type="Proteomes" id="UP001255050"/>
    </source>
</evidence>
<evidence type="ECO:0000313" key="11">
    <source>
        <dbReference type="EMBL" id="MDR5604416.1"/>
    </source>
</evidence>
<accession>A0ABU1F227</accession>
<dbReference type="RefSeq" id="WP_309552733.1">
    <property type="nucleotide sequence ID" value="NZ_JAVJGV010000426.1"/>
</dbReference>
<dbReference type="PROSITE" id="PS50928">
    <property type="entry name" value="ABC_TM1"/>
    <property type="match status" value="1"/>
</dbReference>
<dbReference type="Pfam" id="PF00528">
    <property type="entry name" value="BPD_transp_1"/>
    <property type="match status" value="1"/>
</dbReference>
<feature type="domain" description="ABC transmembrane type-1" evidence="10">
    <location>
        <begin position="1"/>
        <end position="131"/>
    </location>
</feature>
<keyword evidence="5 9" id="KW-0812">Transmembrane</keyword>
<evidence type="ECO:0000259" key="10">
    <source>
        <dbReference type="PROSITE" id="PS50928"/>
    </source>
</evidence>
<keyword evidence="12" id="KW-1185">Reference proteome</keyword>
<gene>
    <name evidence="11" type="ORF">RCO12_13605</name>
</gene>
<dbReference type="InterPro" id="IPR000515">
    <property type="entry name" value="MetI-like"/>
</dbReference>